<name>Q9PHJ5_XYLFA</name>
<sequence>MNVMKKLFLFLLIAVTVLLSACNDGVPKVKDPHNPLDADGKPISGSKFIDKYCLGKITNEDCIRVQKAISADSSKGGLPKGW</sequence>
<keyword evidence="1" id="KW-0732">Signal</keyword>
<dbReference type="eggNOG" id="ENOG5034744">
    <property type="taxonomic scope" value="Bacteria"/>
</dbReference>
<organism evidence="2 3">
    <name type="scientific">Xylella fastidiosa (strain 9a5c)</name>
    <dbReference type="NCBI Taxonomy" id="160492"/>
    <lineage>
        <taxon>Bacteria</taxon>
        <taxon>Pseudomonadati</taxon>
        <taxon>Pseudomonadota</taxon>
        <taxon>Gammaproteobacteria</taxon>
        <taxon>Lysobacterales</taxon>
        <taxon>Lysobacteraceae</taxon>
        <taxon>Xylella</taxon>
    </lineage>
</organism>
<dbReference type="RefSeq" id="WP_010895207.1">
    <property type="nucleotide sequence ID" value="NC_002490.1"/>
</dbReference>
<dbReference type="HOGENOM" id="CLU_2557549_0_0_6"/>
<geneLocation type="plasmid" evidence="2 3">
    <name>pXF51</name>
</geneLocation>
<reference evidence="2 3" key="1">
    <citation type="journal article" date="2000" name="Nature">
        <title>The genome sequence of the plant pathogen Xylella fastidiosa.</title>
        <authorList>
            <person name="Simpson A.J."/>
            <person name="Reinach F.C."/>
            <person name="Arruda P."/>
            <person name="Abreu F.A."/>
            <person name="Acencio M."/>
            <person name="Alvarenga R."/>
            <person name="Alves L.M."/>
            <person name="Araya J.E."/>
            <person name="Baia G.S."/>
            <person name="Baptista C.S."/>
            <person name="Barros M.H."/>
            <person name="Bonaccorsi E.D."/>
            <person name="Bordin S."/>
            <person name="Bove J.M."/>
            <person name="Briones M.R."/>
            <person name="Bueno M.R."/>
            <person name="Camargo A.A."/>
            <person name="Camargo L.E."/>
            <person name="Carraro D.M."/>
            <person name="Carrer H."/>
            <person name="Colauto N.B."/>
            <person name="Colombo C."/>
            <person name="Costa F.F."/>
            <person name="Costa M.C."/>
            <person name="Costa-Neto C.M."/>
            <person name="Coutinho L.L."/>
            <person name="Cristofani M."/>
            <person name="Dias-Neto E."/>
            <person name="Docena C."/>
            <person name="El-Dorry H."/>
            <person name="Facincani A.P."/>
            <person name="Ferreira A.J."/>
            <person name="Ferreira V.C."/>
            <person name="Ferro J.A."/>
            <person name="Fraga J.S."/>
            <person name="Franca S.C."/>
            <person name="Franco M.C."/>
            <person name="Frohme M."/>
            <person name="Furlan L.R."/>
            <person name="Garnier M."/>
            <person name="Goldman G.H."/>
            <person name="Goldman M.H."/>
            <person name="Gomes S.L."/>
            <person name="Gruber A."/>
            <person name="Ho P.L."/>
            <person name="Hoheisel J.D."/>
            <person name="Junqueira M.L."/>
            <person name="Kemper E.L."/>
            <person name="Kitajima J.P."/>
            <person name="Krieger J.E."/>
            <person name="Kuramae E.E."/>
            <person name="Laigret F."/>
            <person name="Lambais M.R."/>
            <person name="Leite L.C."/>
            <person name="Lemos E.G."/>
            <person name="Lemos M.V."/>
            <person name="Lopes S.A."/>
            <person name="Lopes C.R."/>
            <person name="Machado J.A."/>
            <person name="Machado M.A."/>
            <person name="Madeira A.M."/>
            <person name="Madeira H.M."/>
            <person name="Marino C.L."/>
            <person name="Marques M.V."/>
            <person name="Martins E.A."/>
            <person name="Martins E.M."/>
            <person name="Matsukuma A.Y."/>
            <person name="Menck C.F."/>
            <person name="Miracca E.C."/>
            <person name="Miyaki C.Y."/>
            <person name="Monteriro-Vitorello C.B."/>
            <person name="Moon D.H."/>
            <person name="Nagai M.A."/>
            <person name="Nascimento A.L."/>
            <person name="Netto L.E."/>
            <person name="Nhani A.Jr."/>
            <person name="Nobrega F.G."/>
            <person name="Nunes L.R."/>
            <person name="Oliveira M.A."/>
            <person name="de Oliveira M.C."/>
            <person name="de Oliveira R.C."/>
            <person name="Palmieri D.A."/>
            <person name="Paris A."/>
            <person name="Peixoto B.R."/>
            <person name="Pereira G.A."/>
            <person name="Pereira H.A.Jr."/>
            <person name="Pesquero J.B."/>
            <person name="Quaggio R.B."/>
            <person name="Roberto P.G."/>
            <person name="Rodrigues V."/>
            <person name="de M Rosa A.J."/>
            <person name="de Rosa V.E.Jr."/>
            <person name="de Sa R.G."/>
            <person name="Santelli R.V."/>
            <person name="Sawasaki H.E."/>
            <person name="da Silva A.C."/>
            <person name="da Silva A.M."/>
            <person name="da Silva F.R."/>
            <person name="da Silva W.A.Jr."/>
            <person name="da Silveira J.F."/>
            <person name="Silvestri M.L."/>
            <person name="Siqueira W.J."/>
            <person name="de Souza A.A."/>
            <person name="de Souza A.P."/>
            <person name="Terenzi M.F."/>
            <person name="Truffi D."/>
            <person name="Tsai S.M."/>
            <person name="Tsuhako M.H."/>
            <person name="Vallada H."/>
            <person name="Van Sluys M.A."/>
            <person name="Verjovski-Almeida S."/>
            <person name="Vettore A.L."/>
            <person name="Zago M.A."/>
            <person name="Zatz M."/>
            <person name="Meidanis J."/>
            <person name="Setubal J.C."/>
        </authorList>
    </citation>
    <scope>NUCLEOTIDE SEQUENCE [LARGE SCALE GENOMIC DNA]</scope>
    <source>
        <strain evidence="3">9a5c</strain>
        <plasmid evidence="3">Plasmid pXF51</plasmid>
    </source>
</reference>
<dbReference type="EMBL" id="AE003851">
    <property type="protein sequence ID" value="AAF85579.1"/>
    <property type="molecule type" value="Genomic_DNA"/>
</dbReference>
<dbReference type="PROSITE" id="PS51257">
    <property type="entry name" value="PROKAR_LIPOPROTEIN"/>
    <property type="match status" value="1"/>
</dbReference>
<evidence type="ECO:0008006" key="4">
    <source>
        <dbReference type="Google" id="ProtNLM"/>
    </source>
</evidence>
<evidence type="ECO:0000313" key="2">
    <source>
        <dbReference type="EMBL" id="AAF85579.1"/>
    </source>
</evidence>
<dbReference type="KEGG" id="xfa:XF_a0010"/>
<evidence type="ECO:0000313" key="3">
    <source>
        <dbReference type="Proteomes" id="UP000000812"/>
    </source>
</evidence>
<accession>Q9PHJ5</accession>
<feature type="chain" id="PRO_5004331230" description="Entry exclusion lipoprotein TrbK" evidence="1">
    <location>
        <begin position="22"/>
        <end position="82"/>
    </location>
</feature>
<protein>
    <recommendedName>
        <fullName evidence="4">Entry exclusion lipoprotein TrbK</fullName>
    </recommendedName>
</protein>
<feature type="signal peptide" evidence="1">
    <location>
        <begin position="1"/>
        <end position="21"/>
    </location>
</feature>
<evidence type="ECO:0000256" key="1">
    <source>
        <dbReference type="SAM" id="SignalP"/>
    </source>
</evidence>
<gene>
    <name evidence="2" type="ordered locus">XF_a0010</name>
</gene>
<proteinExistence type="predicted"/>
<keyword evidence="2" id="KW-0614">Plasmid</keyword>
<dbReference type="Proteomes" id="UP000000812">
    <property type="component" value="Plasmid pXF51"/>
</dbReference>
<dbReference type="AlphaFoldDB" id="Q9PHJ5"/>
<dbReference type="PIR" id="B82862">
    <property type="entry name" value="B82862"/>
</dbReference>